<dbReference type="PANTHER" id="PTHR12526:SF510">
    <property type="entry name" value="D-INOSITOL 3-PHOSPHATE GLYCOSYLTRANSFERASE"/>
    <property type="match status" value="1"/>
</dbReference>
<gene>
    <name evidence="4" type="ORF">C7402_11970</name>
</gene>
<reference evidence="4 5" key="1">
    <citation type="submission" date="2018-05" db="EMBL/GenBank/DDBJ databases">
        <title>Genomic Encyclopedia of Type Strains, Phase IV (KMG-V): Genome sequencing to study the core and pangenomes of soil and plant-associated prokaryotes.</title>
        <authorList>
            <person name="Whitman W."/>
        </authorList>
    </citation>
    <scope>NUCLEOTIDE SEQUENCE [LARGE SCALE GENOMIC DNA]</scope>
    <source>
        <strain evidence="4 5">SCZa-39</strain>
    </source>
</reference>
<name>A0ABX5KGR2_9BURK</name>
<protein>
    <submittedName>
        <fullName evidence="4">Glycosyltransferase involved in cell wall biosynthesis</fullName>
    </submittedName>
</protein>
<evidence type="ECO:0000313" key="4">
    <source>
        <dbReference type="EMBL" id="PVX74639.1"/>
    </source>
</evidence>
<dbReference type="Pfam" id="PF13692">
    <property type="entry name" value="Glyco_trans_1_4"/>
    <property type="match status" value="1"/>
</dbReference>
<dbReference type="InterPro" id="IPR028098">
    <property type="entry name" value="Glyco_trans_4-like_N"/>
</dbReference>
<comment type="caution">
    <text evidence="4">The sequence shown here is derived from an EMBL/GenBank/DDBJ whole genome shotgun (WGS) entry which is preliminary data.</text>
</comment>
<dbReference type="SUPFAM" id="SSF53756">
    <property type="entry name" value="UDP-Glycosyltransferase/glycogen phosphorylase"/>
    <property type="match status" value="1"/>
</dbReference>
<evidence type="ECO:0000313" key="5">
    <source>
        <dbReference type="Proteomes" id="UP000245712"/>
    </source>
</evidence>
<organism evidence="4 5">
    <name type="scientific">Paraburkholderia unamae</name>
    <dbReference type="NCBI Taxonomy" id="219649"/>
    <lineage>
        <taxon>Bacteria</taxon>
        <taxon>Pseudomonadati</taxon>
        <taxon>Pseudomonadota</taxon>
        <taxon>Betaproteobacteria</taxon>
        <taxon>Burkholderiales</taxon>
        <taxon>Burkholderiaceae</taxon>
        <taxon>Paraburkholderia</taxon>
    </lineage>
</organism>
<evidence type="ECO:0000259" key="3">
    <source>
        <dbReference type="Pfam" id="PF13439"/>
    </source>
</evidence>
<sequence length="382" mass="41813">MKILLTNFHYGRGGGHDTYIGVIARGLASRHQVFVAAPATSRLYAHAMAIPNVSALALEFPAKLKDVRRMVPAWRALRDLLERERFDIVHVNGSPDHRLLMFSMMGMKGPRPRVVWTKHNSIAIKHDFLTRVRATRATDVVIAVSDSTADFVNDSVYGAKPVAVVKNGVDIDAFQPASAADVAQARAALLGESQAGKLVVGTVTGFDWYKGTMDMVAAVAALPAAQREQFVVLVVGVEPNEDQWREIDALGMREQVRVAGFVEDVKSYIRAFDIGFVVSYAIETVSFACREMMAMGKPVIVTRYAGLPENIDEGTDGWIVPPHDPSALATALAQILAQRDALGAMGRRARAKAEREFSLRDFIDQTEQVYLQQLPKSPPAAS</sequence>
<dbReference type="PANTHER" id="PTHR12526">
    <property type="entry name" value="GLYCOSYLTRANSFERASE"/>
    <property type="match status" value="1"/>
</dbReference>
<dbReference type="Gene3D" id="3.40.50.2000">
    <property type="entry name" value="Glycogen Phosphorylase B"/>
    <property type="match status" value="2"/>
</dbReference>
<dbReference type="RefSeq" id="WP_112174310.1">
    <property type="nucleotide sequence ID" value="NZ_QEOB01000019.1"/>
</dbReference>
<evidence type="ECO:0000256" key="1">
    <source>
        <dbReference type="ARBA" id="ARBA00022676"/>
    </source>
</evidence>
<keyword evidence="5" id="KW-1185">Reference proteome</keyword>
<keyword evidence="1" id="KW-0328">Glycosyltransferase</keyword>
<accession>A0ABX5KGR2</accession>
<dbReference type="EMBL" id="QEOB01000019">
    <property type="protein sequence ID" value="PVX74639.1"/>
    <property type="molecule type" value="Genomic_DNA"/>
</dbReference>
<feature type="domain" description="Glycosyltransferase subfamily 4-like N-terminal" evidence="3">
    <location>
        <begin position="14"/>
        <end position="172"/>
    </location>
</feature>
<dbReference type="Pfam" id="PF13439">
    <property type="entry name" value="Glyco_transf_4"/>
    <property type="match status" value="1"/>
</dbReference>
<keyword evidence="2" id="KW-0808">Transferase</keyword>
<evidence type="ECO:0000256" key="2">
    <source>
        <dbReference type="ARBA" id="ARBA00022679"/>
    </source>
</evidence>
<dbReference type="CDD" id="cd03801">
    <property type="entry name" value="GT4_PimA-like"/>
    <property type="match status" value="1"/>
</dbReference>
<proteinExistence type="predicted"/>
<dbReference type="Proteomes" id="UP000245712">
    <property type="component" value="Unassembled WGS sequence"/>
</dbReference>